<accession>A0A059DDF8</accession>
<reference evidence="1" key="1">
    <citation type="submission" date="2013-07" db="EMBL/GenBank/DDBJ databases">
        <title>The genome of Eucalyptus grandis.</title>
        <authorList>
            <person name="Schmutz J."/>
            <person name="Hayes R."/>
            <person name="Myburg A."/>
            <person name="Tuskan G."/>
            <person name="Grattapaglia D."/>
            <person name="Rokhsar D.S."/>
        </authorList>
    </citation>
    <scope>NUCLEOTIDE SEQUENCE</scope>
    <source>
        <tissue evidence="1">Leaf extractions</tissue>
    </source>
</reference>
<dbReference type="Gramene" id="KCW88479">
    <property type="protein sequence ID" value="KCW88479"/>
    <property type="gene ID" value="EUGRSUZ_A00870"/>
</dbReference>
<evidence type="ECO:0000313" key="1">
    <source>
        <dbReference type="EMBL" id="KCW88479.1"/>
    </source>
</evidence>
<dbReference type="InParanoid" id="A0A059DDF8"/>
<proteinExistence type="predicted"/>
<organism evidence="1">
    <name type="scientific">Eucalyptus grandis</name>
    <name type="common">Flooded gum</name>
    <dbReference type="NCBI Taxonomy" id="71139"/>
    <lineage>
        <taxon>Eukaryota</taxon>
        <taxon>Viridiplantae</taxon>
        <taxon>Streptophyta</taxon>
        <taxon>Embryophyta</taxon>
        <taxon>Tracheophyta</taxon>
        <taxon>Spermatophyta</taxon>
        <taxon>Magnoliopsida</taxon>
        <taxon>eudicotyledons</taxon>
        <taxon>Gunneridae</taxon>
        <taxon>Pentapetalae</taxon>
        <taxon>rosids</taxon>
        <taxon>malvids</taxon>
        <taxon>Myrtales</taxon>
        <taxon>Myrtaceae</taxon>
        <taxon>Myrtoideae</taxon>
        <taxon>Eucalypteae</taxon>
        <taxon>Eucalyptus</taxon>
    </lineage>
</organism>
<sequence length="78" mass="9509">MEKIYQEGFEFDMIRRNSFYKESVTFYYCQNYKKKRMDKENKQKRKSTAEVIALPIKDKTLVFPDSWIGYGKKLKPPR</sequence>
<name>A0A059DDF8_EUCGR</name>
<dbReference type="EMBL" id="KK198753">
    <property type="protein sequence ID" value="KCW88479.1"/>
    <property type="molecule type" value="Genomic_DNA"/>
</dbReference>
<protein>
    <submittedName>
        <fullName evidence="1">Uncharacterized protein</fullName>
    </submittedName>
</protein>
<dbReference type="AlphaFoldDB" id="A0A059DDF8"/>
<gene>
    <name evidence="1" type="ORF">EUGRSUZ_A00870</name>
</gene>